<dbReference type="PANTHER" id="PTHR40697">
    <property type="entry name" value="ACETOIN CATABOLISM PROTEIN X"/>
    <property type="match status" value="1"/>
</dbReference>
<reference evidence="3" key="2">
    <citation type="submission" date="2016-06" db="EMBL/GenBank/DDBJ databases">
        <authorList>
            <person name="Toshchakov V.S."/>
        </authorList>
    </citation>
    <scope>NUCLEOTIDE SEQUENCE [LARGE SCALE GENOMIC DNA]</scope>
    <source>
        <strain>PM4 (JCM 30641</strain>
        <strain evidence="3">\VKM B-2940)</strain>
    </source>
</reference>
<evidence type="ECO:0000313" key="2">
    <source>
        <dbReference type="EMBL" id="SJK84263.1"/>
    </source>
</evidence>
<dbReference type="InterPro" id="IPR039065">
    <property type="entry name" value="AcoX-like"/>
</dbReference>
<dbReference type="GO" id="GO:0006741">
    <property type="term" value="P:NADP+ biosynthetic process"/>
    <property type="evidence" value="ECO:0007669"/>
    <property type="project" value="InterPro"/>
</dbReference>
<dbReference type="SUPFAM" id="SSF111331">
    <property type="entry name" value="NAD kinase/diacylglycerol kinase-like"/>
    <property type="match status" value="1"/>
</dbReference>
<keyword evidence="1" id="KW-0418">Kinase</keyword>
<dbReference type="Proteomes" id="UP000195607">
    <property type="component" value="Chromosome I"/>
</dbReference>
<dbReference type="Proteomes" id="UP000187822">
    <property type="component" value="Chromosome I"/>
</dbReference>
<dbReference type="EMBL" id="LT671858">
    <property type="protein sequence ID" value="SIM41286.1"/>
    <property type="molecule type" value="Genomic_DNA"/>
</dbReference>
<reference evidence="1 4" key="1">
    <citation type="submission" date="2016-04" db="EMBL/GenBank/DDBJ databases">
        <authorList>
            <person name="Evans L.H."/>
            <person name="Alamgir A."/>
            <person name="Owens N."/>
            <person name="Weber N.D."/>
            <person name="Virtaneva K."/>
            <person name="Barbian K."/>
            <person name="Babar A."/>
            <person name="Rosenke K."/>
        </authorList>
    </citation>
    <scope>NUCLEOTIDE SEQUENCE [LARGE SCALE GENOMIC DNA]</scope>
    <source>
        <strain evidence="1">S5</strain>
        <strain evidence="4">S5(T) (JCM 30642 \VKM B-2941)</strain>
    </source>
</reference>
<dbReference type="Pfam" id="PF01513">
    <property type="entry name" value="NAD_kinase"/>
    <property type="match status" value="1"/>
</dbReference>
<evidence type="ECO:0000313" key="3">
    <source>
        <dbReference type="Proteomes" id="UP000187822"/>
    </source>
</evidence>
<keyword evidence="3" id="KW-1185">Reference proteome</keyword>
<dbReference type="GeneID" id="41587709"/>
<proteinExistence type="predicted"/>
<dbReference type="PANTHER" id="PTHR40697:SF2">
    <property type="entry name" value="ATP-NAD KINASE-RELATED"/>
    <property type="match status" value="1"/>
</dbReference>
<evidence type="ECO:0000313" key="1">
    <source>
        <dbReference type="EMBL" id="SIM41286.1"/>
    </source>
</evidence>
<sequence length="351" mass="39416">MKIGFMINPRAGEGLFYRTNGSDRLSTNSDQSYSISRAMRFLDNLNRYYVFLTASGNMGEDALLTSGFDNVEVIYKHGEVTDRQDTINFVREAEKRCDIILFAGGDGTAGDILSVNPQIPILGIPAGMKMYSSVFAKDPEEAAELLDQFDSGKAVVVDSLIEDADEDKMMEGKLLIKRIGTVRSISSETHYHDPKIVSYEWTEDSITEYVKDTMDSSYYLMGTGTTCKRIMENMGMSTSMFSVDLIKDKKLIKSNYFPEDLDKFVKEDAELKIIVSHYAGSGFFLGRGNRQIDARAIRRAGKKNIIIISSETKLSTTKGLRFDVDGISPDFFGKYVKVIVGYERFRMIPVL</sequence>
<dbReference type="RefSeq" id="WP_021789127.1">
    <property type="nucleotide sequence ID" value="NZ_LT671858.1"/>
</dbReference>
<name>A0A1N5SZ05_9ARCH</name>
<keyword evidence="1" id="KW-0808">Transferase</keyword>
<accession>A0A1N5SZ05</accession>
<dbReference type="GO" id="GO:0003951">
    <property type="term" value="F:NAD+ kinase activity"/>
    <property type="evidence" value="ECO:0007669"/>
    <property type="project" value="InterPro"/>
</dbReference>
<dbReference type="STRING" id="1673428.CPM_0378"/>
<dbReference type="InterPro" id="IPR016064">
    <property type="entry name" value="NAD/diacylglycerol_kinase_sf"/>
</dbReference>
<gene>
    <name evidence="2" type="ORF">CPM_0378</name>
    <name evidence="1" type="ORF">CSP5_0406</name>
</gene>
<dbReference type="AlphaFoldDB" id="A0A1N5SZ05"/>
<reference evidence="2" key="3">
    <citation type="submission" date="2016-06" db="EMBL/GenBank/DDBJ databases">
        <authorList>
            <person name="Olsen C.W."/>
            <person name="Carey S."/>
            <person name="Hinshaw L."/>
            <person name="Karasin A.I."/>
        </authorList>
    </citation>
    <scope>NUCLEOTIDE SEQUENCE [LARGE SCALE GENOMIC DNA]</scope>
    <source>
        <strain evidence="2">PM4</strain>
    </source>
</reference>
<dbReference type="Pfam" id="PF20143">
    <property type="entry name" value="NAD_kinase_C"/>
    <property type="match status" value="1"/>
</dbReference>
<organism evidence="1 4">
    <name type="scientific">Cuniculiplasma divulgatum</name>
    <dbReference type="NCBI Taxonomy" id="1673428"/>
    <lineage>
        <taxon>Archaea</taxon>
        <taxon>Methanobacteriati</taxon>
        <taxon>Thermoplasmatota</taxon>
        <taxon>Thermoplasmata</taxon>
        <taxon>Thermoplasmatales</taxon>
        <taxon>Cuniculiplasmataceae</taxon>
        <taxon>Cuniculiplasma</taxon>
    </lineage>
</organism>
<dbReference type="EMBL" id="LT719092">
    <property type="protein sequence ID" value="SJK84263.1"/>
    <property type="molecule type" value="Genomic_DNA"/>
</dbReference>
<dbReference type="InterPro" id="IPR002504">
    <property type="entry name" value="NADK"/>
</dbReference>
<protein>
    <submittedName>
        <fullName evidence="1">Predicted inorganic polyphosphate/ATP-NAD kinase</fullName>
    </submittedName>
</protein>
<evidence type="ECO:0000313" key="4">
    <source>
        <dbReference type="Proteomes" id="UP000195607"/>
    </source>
</evidence>
<dbReference type="InterPro" id="IPR017438">
    <property type="entry name" value="ATP-NAD_kinase_N"/>
</dbReference>
<dbReference type="OrthoDB" id="56451at2157"/>
<dbReference type="KEGG" id="cdiv:CPM_0378"/>
<dbReference type="Gene3D" id="3.40.50.10330">
    <property type="entry name" value="Probable inorganic polyphosphate/atp-NAD kinase, domain 1"/>
    <property type="match status" value="1"/>
</dbReference>